<feature type="transmembrane region" description="Helical" evidence="11">
    <location>
        <begin position="142"/>
        <end position="159"/>
    </location>
</feature>
<dbReference type="PANTHER" id="PTHR43373:SF1">
    <property type="entry name" value="NA(+)_H(+) ANTIPORTER SUBUNIT A"/>
    <property type="match status" value="1"/>
</dbReference>
<evidence type="ECO:0000256" key="2">
    <source>
        <dbReference type="ARBA" id="ARBA00022448"/>
    </source>
</evidence>
<evidence type="ECO:0000256" key="1">
    <source>
        <dbReference type="ARBA" id="ARBA00004651"/>
    </source>
</evidence>
<evidence type="ECO:0000256" key="3">
    <source>
        <dbReference type="ARBA" id="ARBA00022449"/>
    </source>
</evidence>
<accession>A0ABS4W1W2</accession>
<feature type="transmembrane region" description="Helical" evidence="11">
    <location>
        <begin position="39"/>
        <end position="57"/>
    </location>
</feature>
<keyword evidence="3" id="KW-0050">Antiport</keyword>
<evidence type="ECO:0000256" key="11">
    <source>
        <dbReference type="SAM" id="Phobius"/>
    </source>
</evidence>
<evidence type="ECO:0000256" key="7">
    <source>
        <dbReference type="ARBA" id="ARBA00023065"/>
    </source>
</evidence>
<feature type="transmembrane region" description="Helical" evidence="11">
    <location>
        <begin position="469"/>
        <end position="490"/>
    </location>
</feature>
<feature type="transmembrane region" description="Helical" evidence="11">
    <location>
        <begin position="608"/>
        <end position="629"/>
    </location>
</feature>
<feature type="transmembrane region" description="Helical" evidence="11">
    <location>
        <begin position="661"/>
        <end position="680"/>
    </location>
</feature>
<evidence type="ECO:0000256" key="4">
    <source>
        <dbReference type="ARBA" id="ARBA00022475"/>
    </source>
</evidence>
<feature type="transmembrane region" description="Helical" evidence="11">
    <location>
        <begin position="383"/>
        <end position="405"/>
    </location>
</feature>
<dbReference type="InterPro" id="IPR050616">
    <property type="entry name" value="CPA3_Na-H_Antiporter_A"/>
</dbReference>
<keyword evidence="6 11" id="KW-1133">Transmembrane helix</keyword>
<reference evidence="16 17" key="1">
    <citation type="submission" date="2021-03" db="EMBL/GenBank/DDBJ databases">
        <title>Sequencing the genomes of 1000 actinobacteria strains.</title>
        <authorList>
            <person name="Klenk H.-P."/>
        </authorList>
    </citation>
    <scope>NUCLEOTIDE SEQUENCE [LARGE SCALE GENOMIC DNA]</scope>
    <source>
        <strain evidence="16 17">DSM 45256</strain>
    </source>
</reference>
<feature type="domain" description="MrpA C-terminal/MbhE" evidence="15">
    <location>
        <begin position="709"/>
        <end position="774"/>
    </location>
</feature>
<evidence type="ECO:0000256" key="9">
    <source>
        <dbReference type="RuleBase" id="RU000320"/>
    </source>
</evidence>
<feature type="transmembrane region" description="Helical" evidence="11">
    <location>
        <begin position="510"/>
        <end position="533"/>
    </location>
</feature>
<evidence type="ECO:0000259" key="15">
    <source>
        <dbReference type="Pfam" id="PF20501"/>
    </source>
</evidence>
<feature type="domain" description="NADH:quinone oxidoreductase/Mrp antiporter transmembrane" evidence="12">
    <location>
        <begin position="138"/>
        <end position="415"/>
    </location>
</feature>
<evidence type="ECO:0000259" key="12">
    <source>
        <dbReference type="Pfam" id="PF00361"/>
    </source>
</evidence>
<feature type="region of interest" description="Disordered" evidence="10">
    <location>
        <begin position="783"/>
        <end position="804"/>
    </location>
</feature>
<sequence length="804" mass="83475">MTSPSVRFLNQEVPVLAVVAAHLVLALCLPALARYNRRLAFGAGAALLGATLVWAMSQAPAALGTGVTDRIEWAPELGLSLSLRLDALALAMIVLVSGVGALIMVYAAWYFGPRSKDAARSAALLVTFAGLMLGLVLADDLLTLYVFWELTSLASFLLVGQGGQYRENRRAAVQALLVTVFGGLAMLLGIVLLGELAGTYSIPAITAAANAGTLAPDQPVALTFALVLILVGALTKSAQVPFHPWLPYAMAAPTPISAYLHAASMVKAGVVLVARLGPAFSAYTVWWGPVMVLGLVTMLLGGWRALRQTDLKRLLAFGTVSQLGFLMVLFGAGSRVAALAGIAMLLAHGLFKAPLFMVVGAIDKTCGTRDLRELCGLGRRRRGLAVLSTLAALSMAGLPPMLGFVGKEAAYEAFLLEGGVRGTMVLAGLVVGSLLTAAYTARFLWGAFSTKGRHPTGGDPVPLGLSGPAWLCALTGLGAGFAAPLVQELAQAYARPLPALGDPYAAQYELALWHGVGLALLLSAVAVVGGLLLHRYGGSATEHAKVPGLSAQRGYEAIVTGVERTAIVVTGRLQIGSLPVYLGCILFVLIALPGPVLALSASVPHDQVAYHSIMQVPVGLMVCIAAIALCRARRRFTAVLLVGAVGYGIGGLFIIDGAPDLALAQFLVETLTLVAFVFVLRRLPAHFAEPDSEHRVRTPKALAAGVGGVLVAGMAVVLSGARVLPPATTDAFIANAPEAGATNLISAILVDFRALDTIGEITVLLICAAGTASLVLATRYDKRKGSPGVTSGTESPQREQEVLR</sequence>
<feature type="transmembrane region" description="Helical" evidence="11">
    <location>
        <begin position="425"/>
        <end position="448"/>
    </location>
</feature>
<feature type="transmembrane region" description="Helical" evidence="11">
    <location>
        <begin position="338"/>
        <end position="362"/>
    </location>
</feature>
<feature type="domain" description="MrpA C-terminal/MbhD" evidence="14">
    <location>
        <begin position="620"/>
        <end position="684"/>
    </location>
</feature>
<dbReference type="InterPro" id="IPR025383">
    <property type="entry name" value="MrpA_C/MbhD"/>
</dbReference>
<name>A0ABS4W1W2_9PSEU</name>
<keyword evidence="17" id="KW-1185">Reference proteome</keyword>
<keyword evidence="2" id="KW-0813">Transport</keyword>
<feature type="transmembrane region" description="Helical" evidence="11">
    <location>
        <begin position="636"/>
        <end position="655"/>
    </location>
</feature>
<keyword evidence="7" id="KW-0406">Ion transport</keyword>
<evidence type="ECO:0000256" key="6">
    <source>
        <dbReference type="ARBA" id="ARBA00022989"/>
    </source>
</evidence>
<evidence type="ECO:0000256" key="8">
    <source>
        <dbReference type="ARBA" id="ARBA00023136"/>
    </source>
</evidence>
<evidence type="ECO:0000313" key="16">
    <source>
        <dbReference type="EMBL" id="MBP2370161.1"/>
    </source>
</evidence>
<feature type="transmembrane region" description="Helical" evidence="11">
    <location>
        <begin position="580"/>
        <end position="602"/>
    </location>
</feature>
<comment type="subcellular location">
    <subcellularLocation>
        <location evidence="1">Cell membrane</location>
        <topology evidence="1">Multi-pass membrane protein</topology>
    </subcellularLocation>
    <subcellularLocation>
        <location evidence="9">Membrane</location>
        <topology evidence="9">Multi-pass membrane protein</topology>
    </subcellularLocation>
</comment>
<feature type="transmembrane region" description="Helical" evidence="11">
    <location>
        <begin position="701"/>
        <end position="721"/>
    </location>
</feature>
<gene>
    <name evidence="16" type="ORF">JOF36_005857</name>
</gene>
<evidence type="ECO:0000313" key="17">
    <source>
        <dbReference type="Proteomes" id="UP001519295"/>
    </source>
</evidence>
<evidence type="ECO:0000259" key="14">
    <source>
        <dbReference type="Pfam" id="PF13244"/>
    </source>
</evidence>
<evidence type="ECO:0000256" key="10">
    <source>
        <dbReference type="SAM" id="MobiDB-lite"/>
    </source>
</evidence>
<feature type="transmembrane region" description="Helical" evidence="11">
    <location>
        <begin position="13"/>
        <end position="32"/>
    </location>
</feature>
<feature type="domain" description="NADH-Ubiquinone oxidoreductase (complex I) chain 5 N-terminal" evidence="13">
    <location>
        <begin position="76"/>
        <end position="111"/>
    </location>
</feature>
<comment type="caution">
    <text evidence="16">The sequence shown here is derived from an EMBL/GenBank/DDBJ whole genome shotgun (WGS) entry which is preliminary data.</text>
</comment>
<feature type="transmembrane region" description="Helical" evidence="11">
    <location>
        <begin position="118"/>
        <end position="136"/>
    </location>
</feature>
<keyword evidence="4" id="KW-1003">Cell membrane</keyword>
<dbReference type="InterPro" id="IPR001750">
    <property type="entry name" value="ND/Mrp_TM"/>
</dbReference>
<dbReference type="Pfam" id="PF00662">
    <property type="entry name" value="Proton_antipo_N"/>
    <property type="match status" value="1"/>
</dbReference>
<dbReference type="InterPro" id="IPR001516">
    <property type="entry name" value="Proton_antipo_N"/>
</dbReference>
<dbReference type="Proteomes" id="UP001519295">
    <property type="component" value="Unassembled WGS sequence"/>
</dbReference>
<organism evidence="16 17">
    <name type="scientific">Pseudonocardia parietis</name>
    <dbReference type="NCBI Taxonomy" id="570936"/>
    <lineage>
        <taxon>Bacteria</taxon>
        <taxon>Bacillati</taxon>
        <taxon>Actinomycetota</taxon>
        <taxon>Actinomycetes</taxon>
        <taxon>Pseudonocardiales</taxon>
        <taxon>Pseudonocardiaceae</taxon>
        <taxon>Pseudonocardia</taxon>
    </lineage>
</organism>
<dbReference type="InterPro" id="IPR046806">
    <property type="entry name" value="MrpA_C/MbhE"/>
</dbReference>
<dbReference type="EMBL" id="JAGINU010000001">
    <property type="protein sequence ID" value="MBP2370161.1"/>
    <property type="molecule type" value="Genomic_DNA"/>
</dbReference>
<feature type="transmembrane region" description="Helical" evidence="11">
    <location>
        <begin position="283"/>
        <end position="302"/>
    </location>
</feature>
<evidence type="ECO:0000259" key="13">
    <source>
        <dbReference type="Pfam" id="PF00662"/>
    </source>
</evidence>
<feature type="transmembrane region" description="Helical" evidence="11">
    <location>
        <begin position="220"/>
        <end position="238"/>
    </location>
</feature>
<dbReference type="RefSeq" id="WP_307862648.1">
    <property type="nucleotide sequence ID" value="NZ_JAGINU010000001.1"/>
</dbReference>
<dbReference type="PRINTS" id="PR01434">
    <property type="entry name" value="NADHDHGNASE5"/>
</dbReference>
<proteinExistence type="predicted"/>
<feature type="transmembrane region" description="Helical" evidence="11">
    <location>
        <begin position="758"/>
        <end position="777"/>
    </location>
</feature>
<dbReference type="Pfam" id="PF20501">
    <property type="entry name" value="MbhE"/>
    <property type="match status" value="1"/>
</dbReference>
<protein>
    <submittedName>
        <fullName evidence="16">Multicomponent Na+:H+ antiporter subunit A</fullName>
    </submittedName>
</protein>
<keyword evidence="8 11" id="KW-0472">Membrane</keyword>
<dbReference type="Pfam" id="PF00361">
    <property type="entry name" value="Proton_antipo_M"/>
    <property type="match status" value="1"/>
</dbReference>
<feature type="transmembrane region" description="Helical" evidence="11">
    <location>
        <begin position="171"/>
        <end position="193"/>
    </location>
</feature>
<dbReference type="PANTHER" id="PTHR43373">
    <property type="entry name" value="NA(+)/H(+) ANTIPORTER SUBUNIT"/>
    <property type="match status" value="1"/>
</dbReference>
<keyword evidence="5 9" id="KW-0812">Transmembrane</keyword>
<feature type="transmembrane region" description="Helical" evidence="11">
    <location>
        <begin position="314"/>
        <end position="332"/>
    </location>
</feature>
<feature type="transmembrane region" description="Helical" evidence="11">
    <location>
        <begin position="87"/>
        <end position="111"/>
    </location>
</feature>
<dbReference type="Pfam" id="PF13244">
    <property type="entry name" value="MbhD"/>
    <property type="match status" value="1"/>
</dbReference>
<evidence type="ECO:0000256" key="5">
    <source>
        <dbReference type="ARBA" id="ARBA00022692"/>
    </source>
</evidence>